<proteinExistence type="predicted"/>
<reference evidence="2 3" key="1">
    <citation type="submission" date="2023-11" db="EMBL/GenBank/DDBJ databases">
        <authorList>
            <person name="Sugumar Raj S."/>
            <person name="Ramsey J."/>
        </authorList>
    </citation>
    <scope>NUCLEOTIDE SEQUENCE [LARGE SCALE GENOMIC DNA]</scope>
</reference>
<keyword evidence="3" id="KW-1185">Reference proteome</keyword>
<dbReference type="Proteomes" id="UP001326433">
    <property type="component" value="Segment"/>
</dbReference>
<reference evidence="2 3" key="2">
    <citation type="submission" date="2024-01" db="EMBL/GenBank/DDBJ databases">
        <title>The Complete Genome Sequence of Proteus phage Premi.</title>
        <authorList>
            <person name="Valencia Toxqui G."/>
        </authorList>
    </citation>
    <scope>NUCLEOTIDE SEQUENCE [LARGE SCALE GENOMIC DNA]</scope>
</reference>
<dbReference type="EMBL" id="OR798392">
    <property type="protein sequence ID" value="WQZ01151.1"/>
    <property type="molecule type" value="Genomic_DNA"/>
</dbReference>
<feature type="transmembrane region" description="Helical" evidence="1">
    <location>
        <begin position="47"/>
        <end position="70"/>
    </location>
</feature>
<evidence type="ECO:0000313" key="2">
    <source>
        <dbReference type="EMBL" id="WQZ01151.1"/>
    </source>
</evidence>
<organism evidence="2 3">
    <name type="scientific">Proteus phage Premi</name>
    <dbReference type="NCBI Taxonomy" id="3097470"/>
    <lineage>
        <taxon>Viruses</taxon>
        <taxon>Duplodnaviria</taxon>
        <taxon>Heunggongvirae</taxon>
        <taxon>Uroviricota</taxon>
        <taxon>Caudoviricetes</taxon>
        <taxon>Autographivirales</taxon>
        <taxon>Autosignataviridae</taxon>
        <taxon>Molineuxvirinae</taxon>
        <taxon>Acadevirus</taxon>
        <taxon>Acadevirus premi</taxon>
    </lineage>
</organism>
<keyword evidence="1" id="KW-0812">Transmembrane</keyword>
<feature type="transmembrane region" description="Helical" evidence="1">
    <location>
        <begin position="21"/>
        <end position="41"/>
    </location>
</feature>
<accession>A0ABZ1A1B1</accession>
<evidence type="ECO:0000256" key="1">
    <source>
        <dbReference type="SAM" id="Phobius"/>
    </source>
</evidence>
<protein>
    <submittedName>
        <fullName evidence="2">Uncharacterized protein</fullName>
    </submittedName>
</protein>
<keyword evidence="1" id="KW-1133">Transmembrane helix</keyword>
<keyword evidence="1" id="KW-0472">Membrane</keyword>
<evidence type="ECO:0000313" key="3">
    <source>
        <dbReference type="Proteomes" id="UP001326433"/>
    </source>
</evidence>
<name>A0ABZ1A1B1_9CAUD</name>
<sequence>MIKCITDKPATVKKLKRHCKAFMLMLAIVTLLGFLIKASIVAPELTAAIFCAFAILIGIVGLYVFIYGLFTE</sequence>
<gene>
    <name evidence="2" type="ORF">CPT_Premi_011</name>
</gene>